<sequence>MIERRIGRRYVSKSRIISLPHGTLHYGEDLYLNRNVIFYLAELEAGQSGAAYLQNLGRIAAFHHDHFFHILDTSIEENTVLIVLQAKPGKPFRDVWTLQKWTFTELIDMMADLGVSMLDAMEEQITGFSVDLHHLWLGEDHRLAVINYWDSGNAQAQGAIGLCRLLIMLLTGSSDIPGPFESLHTHLERATLKGASLEQKDAVVKLVKLVGEGKASLSSFVFGLRNLPVEARTGLSGAPTAAEQVPLAAPPRPKPEQPAASPIRPAADKPKPMPAPAPKVVAKPVPEEPDEADTEEKEGSRLFSWKITGSIGGGLLLAFIIVVWSLWPSGKPDKHAVVTPSPSATAVAELPTPSPTPVQKESTAPNAGASKEVLIPNLIGSKLEDAEQQALAAGLHYNYLLEANPGAKGTVIRQEPSAGTKGMTGDNVTFWVSKGAQ</sequence>
<evidence type="ECO:0000256" key="2">
    <source>
        <dbReference type="SAM" id="Phobius"/>
    </source>
</evidence>
<keyword evidence="2" id="KW-0812">Transmembrane</keyword>
<dbReference type="InterPro" id="IPR005543">
    <property type="entry name" value="PASTA_dom"/>
</dbReference>
<dbReference type="CDD" id="cd06577">
    <property type="entry name" value="PASTA_pknB"/>
    <property type="match status" value="1"/>
</dbReference>
<evidence type="ECO:0000256" key="1">
    <source>
        <dbReference type="SAM" id="MobiDB-lite"/>
    </source>
</evidence>
<protein>
    <submittedName>
        <fullName evidence="4">PASTA domain-containing protein</fullName>
    </submittedName>
</protein>
<dbReference type="EMBL" id="JBHSMJ010000025">
    <property type="protein sequence ID" value="MFC5450389.1"/>
    <property type="molecule type" value="Genomic_DNA"/>
</dbReference>
<dbReference type="RefSeq" id="WP_270885676.1">
    <property type="nucleotide sequence ID" value="NZ_JAQFVF010000089.1"/>
</dbReference>
<evidence type="ECO:0000313" key="5">
    <source>
        <dbReference type="Proteomes" id="UP001596044"/>
    </source>
</evidence>
<keyword evidence="5" id="KW-1185">Reference proteome</keyword>
<feature type="region of interest" description="Disordered" evidence="1">
    <location>
        <begin position="345"/>
        <end position="369"/>
    </location>
</feature>
<dbReference type="SMART" id="SM00740">
    <property type="entry name" value="PASTA"/>
    <property type="match status" value="1"/>
</dbReference>
<dbReference type="Gene3D" id="3.30.10.20">
    <property type="match status" value="1"/>
</dbReference>
<organism evidence="4 5">
    <name type="scientific">Paenibacillus aestuarii</name>
    <dbReference type="NCBI Taxonomy" id="516965"/>
    <lineage>
        <taxon>Bacteria</taxon>
        <taxon>Bacillati</taxon>
        <taxon>Bacillota</taxon>
        <taxon>Bacilli</taxon>
        <taxon>Bacillales</taxon>
        <taxon>Paenibacillaceae</taxon>
        <taxon>Paenibacillus</taxon>
    </lineage>
</organism>
<reference evidence="5" key="1">
    <citation type="journal article" date="2019" name="Int. J. Syst. Evol. Microbiol.">
        <title>The Global Catalogue of Microorganisms (GCM) 10K type strain sequencing project: providing services to taxonomists for standard genome sequencing and annotation.</title>
        <authorList>
            <consortium name="The Broad Institute Genomics Platform"/>
            <consortium name="The Broad Institute Genome Sequencing Center for Infectious Disease"/>
            <person name="Wu L."/>
            <person name="Ma J."/>
        </authorList>
    </citation>
    <scope>NUCLEOTIDE SEQUENCE [LARGE SCALE GENOMIC DNA]</scope>
    <source>
        <strain evidence="5">KACC 11904</strain>
    </source>
</reference>
<accession>A0ABW0KAK6</accession>
<feature type="domain" description="PASTA" evidence="3">
    <location>
        <begin position="368"/>
        <end position="434"/>
    </location>
</feature>
<dbReference type="PROSITE" id="PS51178">
    <property type="entry name" value="PASTA"/>
    <property type="match status" value="1"/>
</dbReference>
<feature type="region of interest" description="Disordered" evidence="1">
    <location>
        <begin position="235"/>
        <end position="297"/>
    </location>
</feature>
<dbReference type="Pfam" id="PF03793">
    <property type="entry name" value="PASTA"/>
    <property type="match status" value="1"/>
</dbReference>
<name>A0ABW0KAK6_9BACL</name>
<feature type="transmembrane region" description="Helical" evidence="2">
    <location>
        <begin position="307"/>
        <end position="327"/>
    </location>
</feature>
<comment type="caution">
    <text evidence="4">The sequence shown here is derived from an EMBL/GenBank/DDBJ whole genome shotgun (WGS) entry which is preliminary data.</text>
</comment>
<evidence type="ECO:0000313" key="4">
    <source>
        <dbReference type="EMBL" id="MFC5450389.1"/>
    </source>
</evidence>
<feature type="compositionally biased region" description="Acidic residues" evidence="1">
    <location>
        <begin position="287"/>
        <end position="296"/>
    </location>
</feature>
<proteinExistence type="predicted"/>
<dbReference type="Proteomes" id="UP001596044">
    <property type="component" value="Unassembled WGS sequence"/>
</dbReference>
<gene>
    <name evidence="4" type="ORF">ACFPOG_19235</name>
</gene>
<evidence type="ECO:0000259" key="3">
    <source>
        <dbReference type="PROSITE" id="PS51178"/>
    </source>
</evidence>
<keyword evidence="2" id="KW-0472">Membrane</keyword>
<keyword evidence="2" id="KW-1133">Transmembrane helix</keyword>